<evidence type="ECO:0000313" key="3">
    <source>
        <dbReference type="EMBL" id="MFC4729095.1"/>
    </source>
</evidence>
<feature type="domain" description="Phage head morphogenesis" evidence="2">
    <location>
        <begin position="232"/>
        <end position="341"/>
    </location>
</feature>
<proteinExistence type="predicted"/>
<sequence>MAKRLSRREWEQLAMRLEPEVREAFLRAVSSIRGDASARMVEELLRSGRGELITEALGINAARFSSVAEAIRAAYLQGGLLSALEIPPLLSQAPLGGLWRPSRGYRVAFNFDITNPQAESWLRERSSQLVTRIVSEQRETIRITLAEGMAAGRNPRQTALDIVGRVGETGRRSGGVVGLTPQQAQFVANARGELADPERMARYFSRERRDKRFDATVRKAMREGRPLSPAQIDKITGRYADRLLQLRGEAIARTETLTGMSAAREEAYRQAIEAGDLDPRNVIGTWGATGDSKTRDSHAAMDGQERPFGQPFVTPSGALMRYPGDTELGAGVEETIQCRCMKRYRINYAAEAQRVQR</sequence>
<keyword evidence="4" id="KW-1185">Reference proteome</keyword>
<evidence type="ECO:0000259" key="2">
    <source>
        <dbReference type="Pfam" id="PF04233"/>
    </source>
</evidence>
<dbReference type="EMBL" id="JBHSGG010000036">
    <property type="protein sequence ID" value="MFC4729095.1"/>
    <property type="molecule type" value="Genomic_DNA"/>
</dbReference>
<evidence type="ECO:0000256" key="1">
    <source>
        <dbReference type="SAM" id="MobiDB-lite"/>
    </source>
</evidence>
<dbReference type="RefSeq" id="WP_377005167.1">
    <property type="nucleotide sequence ID" value="NZ_JBHSGG010000036.1"/>
</dbReference>
<evidence type="ECO:0000313" key="4">
    <source>
        <dbReference type="Proteomes" id="UP001595892"/>
    </source>
</evidence>
<dbReference type="Proteomes" id="UP001595892">
    <property type="component" value="Unassembled WGS sequence"/>
</dbReference>
<feature type="compositionally biased region" description="Basic and acidic residues" evidence="1">
    <location>
        <begin position="292"/>
        <end position="305"/>
    </location>
</feature>
<reference evidence="4" key="1">
    <citation type="journal article" date="2019" name="Int. J. Syst. Evol. Microbiol.">
        <title>The Global Catalogue of Microorganisms (GCM) 10K type strain sequencing project: providing services to taxonomists for standard genome sequencing and annotation.</title>
        <authorList>
            <consortium name="The Broad Institute Genomics Platform"/>
            <consortium name="The Broad Institute Genome Sequencing Center for Infectious Disease"/>
            <person name="Wu L."/>
            <person name="Ma J."/>
        </authorList>
    </citation>
    <scope>NUCLEOTIDE SEQUENCE [LARGE SCALE GENOMIC DNA]</scope>
    <source>
        <strain evidence="4">CGMCC 1.13574</strain>
    </source>
</reference>
<accession>A0ABV9NPU5</accession>
<comment type="caution">
    <text evidence="3">The sequence shown here is derived from an EMBL/GenBank/DDBJ whole genome shotgun (WGS) entry which is preliminary data.</text>
</comment>
<name>A0ABV9NPU5_9GAMM</name>
<gene>
    <name evidence="3" type="ORF">ACFO3Q_13050</name>
</gene>
<protein>
    <submittedName>
        <fullName evidence="3">Phage minor head protein</fullName>
    </submittedName>
</protein>
<dbReference type="Pfam" id="PF04233">
    <property type="entry name" value="Phage_Mu_F"/>
    <property type="match status" value="1"/>
</dbReference>
<dbReference type="InterPro" id="IPR006528">
    <property type="entry name" value="Phage_head_morphogenesis_dom"/>
</dbReference>
<organism evidence="3 4">
    <name type="scientific">Coralloluteibacterium thermophilum</name>
    <dbReference type="NCBI Taxonomy" id="2707049"/>
    <lineage>
        <taxon>Bacteria</taxon>
        <taxon>Pseudomonadati</taxon>
        <taxon>Pseudomonadota</taxon>
        <taxon>Gammaproteobacteria</taxon>
        <taxon>Lysobacterales</taxon>
        <taxon>Lysobacteraceae</taxon>
        <taxon>Coralloluteibacterium</taxon>
    </lineage>
</organism>
<feature type="region of interest" description="Disordered" evidence="1">
    <location>
        <begin position="287"/>
        <end position="311"/>
    </location>
</feature>